<dbReference type="PANTHER" id="PTHR19288">
    <property type="entry name" value="4-NITROPHENYLPHOSPHATASE-RELATED"/>
    <property type="match status" value="1"/>
</dbReference>
<name>A0AAX2SET4_KOCRH</name>
<dbReference type="AlphaFoldDB" id="A0AAX2SET4"/>
<proteinExistence type="predicted"/>
<dbReference type="NCBIfam" id="TIGR01460">
    <property type="entry name" value="HAD-SF-IIA"/>
    <property type="match status" value="1"/>
</dbReference>
<organism evidence="1 2">
    <name type="scientific">Kocuria rhizophila</name>
    <dbReference type="NCBI Taxonomy" id="72000"/>
    <lineage>
        <taxon>Bacteria</taxon>
        <taxon>Bacillati</taxon>
        <taxon>Actinomycetota</taxon>
        <taxon>Actinomycetes</taxon>
        <taxon>Micrococcales</taxon>
        <taxon>Micrococcaceae</taxon>
        <taxon>Kocuria</taxon>
    </lineage>
</organism>
<dbReference type="Pfam" id="PF13242">
    <property type="entry name" value="Hydrolase_like"/>
    <property type="match status" value="1"/>
</dbReference>
<dbReference type="GO" id="GO:0005737">
    <property type="term" value="C:cytoplasm"/>
    <property type="evidence" value="ECO:0007669"/>
    <property type="project" value="TreeGrafter"/>
</dbReference>
<evidence type="ECO:0000313" key="1">
    <source>
        <dbReference type="EMBL" id="TFI02090.1"/>
    </source>
</evidence>
<dbReference type="GO" id="GO:0016791">
    <property type="term" value="F:phosphatase activity"/>
    <property type="evidence" value="ECO:0007669"/>
    <property type="project" value="TreeGrafter"/>
</dbReference>
<keyword evidence="2" id="KW-1185">Reference proteome</keyword>
<dbReference type="InterPro" id="IPR036412">
    <property type="entry name" value="HAD-like_sf"/>
</dbReference>
<dbReference type="PANTHER" id="PTHR19288:SF95">
    <property type="entry name" value="D-GLYCEROL 3-PHOSPHATE PHOSPHATASE"/>
    <property type="match status" value="1"/>
</dbReference>
<dbReference type="Pfam" id="PF13344">
    <property type="entry name" value="Hydrolase_6"/>
    <property type="match status" value="1"/>
</dbReference>
<gene>
    <name evidence="1" type="ORF">E4P33_05925</name>
</gene>
<evidence type="ECO:0000313" key="2">
    <source>
        <dbReference type="Proteomes" id="UP000298017"/>
    </source>
</evidence>
<dbReference type="Gene3D" id="3.40.50.1000">
    <property type="entry name" value="HAD superfamily/HAD-like"/>
    <property type="match status" value="2"/>
</dbReference>
<dbReference type="InterPro" id="IPR023214">
    <property type="entry name" value="HAD_sf"/>
</dbReference>
<dbReference type="SUPFAM" id="SSF56784">
    <property type="entry name" value="HAD-like"/>
    <property type="match status" value="1"/>
</dbReference>
<dbReference type="Proteomes" id="UP000298017">
    <property type="component" value="Unassembled WGS sequence"/>
</dbReference>
<dbReference type="EMBL" id="SPNK01000004">
    <property type="protein sequence ID" value="TFI02090.1"/>
    <property type="molecule type" value="Genomic_DNA"/>
</dbReference>
<dbReference type="InterPro" id="IPR006357">
    <property type="entry name" value="HAD-SF_hydro_IIA"/>
</dbReference>
<reference evidence="1 2" key="1">
    <citation type="submission" date="2019-03" db="EMBL/GenBank/DDBJ databases">
        <title>Genome Sequencing and Assembly of Various Microbes Isolated from Alder Root Nodule.</title>
        <authorList>
            <person name="Swanson E."/>
            <person name="Sevigny J.L."/>
            <person name="Pesce C."/>
            <person name="Davis I."/>
            <person name="Kleiner V."/>
            <person name="Tisa L."/>
        </authorList>
    </citation>
    <scope>NUCLEOTIDE SEQUENCE [LARGE SCALE GENOMIC DNA]</scope>
    <source>
        <strain evidence="1 2">4R-31</strain>
    </source>
</reference>
<accession>A0AAX2SET4</accession>
<sequence>MDEGAPLIERFDALLCDLDGVVYAGPHAIDGAPEALDEVRRSGRAVVYVTNNASRPPSAVAEHISALGAPTRVEHVVSSAQAAATLLAQRLRPAARVLVTGSSALADEIRGVGLVPVDSQTDDPVAVVQGFDPHLGWEQLAEAAFTLADESVLWCATNTDRTIPKERGIAPGNGTLVAAVAAAAGREPLVAGKPEAPIFQEAADRVGSTRPAVVGDRLDTDILGAHNARMRSIEVLTGVDSAATVLAACSAQRPTFLLGSLRELFEPYPRITVEHRGPGVRATCGDAVADVEGDLVSVAAEKDHLDGWRAACAAWWNAHPDAEQPTEPQLRWKDPS</sequence>
<keyword evidence="1" id="KW-0378">Hydrolase</keyword>
<protein>
    <submittedName>
        <fullName evidence="1">HAD-IIA family hydrolase</fullName>
    </submittedName>
</protein>
<comment type="caution">
    <text evidence="1">The sequence shown here is derived from an EMBL/GenBank/DDBJ whole genome shotgun (WGS) entry which is preliminary data.</text>
</comment>